<evidence type="ECO:0000313" key="2">
    <source>
        <dbReference type="EMBL" id="KAF9595467.1"/>
    </source>
</evidence>
<feature type="compositionally biased region" description="Polar residues" evidence="1">
    <location>
        <begin position="1"/>
        <end position="10"/>
    </location>
</feature>
<dbReference type="Proteomes" id="UP000631114">
    <property type="component" value="Unassembled WGS sequence"/>
</dbReference>
<feature type="region of interest" description="Disordered" evidence="1">
    <location>
        <begin position="66"/>
        <end position="88"/>
    </location>
</feature>
<organism evidence="2 3">
    <name type="scientific">Coptis chinensis</name>
    <dbReference type="NCBI Taxonomy" id="261450"/>
    <lineage>
        <taxon>Eukaryota</taxon>
        <taxon>Viridiplantae</taxon>
        <taxon>Streptophyta</taxon>
        <taxon>Embryophyta</taxon>
        <taxon>Tracheophyta</taxon>
        <taxon>Spermatophyta</taxon>
        <taxon>Magnoliopsida</taxon>
        <taxon>Ranunculales</taxon>
        <taxon>Ranunculaceae</taxon>
        <taxon>Coptidoideae</taxon>
        <taxon>Coptis</taxon>
    </lineage>
</organism>
<dbReference type="GO" id="GO:0071763">
    <property type="term" value="P:nuclear membrane organization"/>
    <property type="evidence" value="ECO:0007669"/>
    <property type="project" value="TreeGrafter"/>
</dbReference>
<dbReference type="PANTHER" id="PTHR33416">
    <property type="entry name" value="NUCLEAR PORE COMPLEX PROTEIN NUP1"/>
    <property type="match status" value="1"/>
</dbReference>
<evidence type="ECO:0000313" key="3">
    <source>
        <dbReference type="Proteomes" id="UP000631114"/>
    </source>
</evidence>
<feature type="region of interest" description="Disordered" evidence="1">
    <location>
        <begin position="1"/>
        <end position="44"/>
    </location>
</feature>
<proteinExistence type="predicted"/>
<dbReference type="OrthoDB" id="653468at2759"/>
<dbReference type="PANTHER" id="PTHR33416:SF20">
    <property type="entry name" value="NUCLEAR PORE COMPLEX PROTEIN NUP1"/>
    <property type="match status" value="1"/>
</dbReference>
<gene>
    <name evidence="2" type="ORF">IFM89_000385</name>
</gene>
<reference evidence="2 3" key="1">
    <citation type="submission" date="2020-10" db="EMBL/GenBank/DDBJ databases">
        <title>The Coptis chinensis genome and diversification of protoberbering-type alkaloids.</title>
        <authorList>
            <person name="Wang B."/>
            <person name="Shu S."/>
            <person name="Song C."/>
            <person name="Liu Y."/>
        </authorList>
    </citation>
    <scope>NUCLEOTIDE SEQUENCE [LARGE SCALE GENOMIC DNA]</scope>
    <source>
        <strain evidence="2">HL-2020</strain>
        <tissue evidence="2">Leaf</tissue>
    </source>
</reference>
<dbReference type="EMBL" id="JADFTS010000007">
    <property type="protein sequence ID" value="KAF9595467.1"/>
    <property type="molecule type" value="Genomic_DNA"/>
</dbReference>
<protein>
    <submittedName>
        <fullName evidence="2">Uncharacterized protein</fullName>
    </submittedName>
</protein>
<name>A0A835HBW6_9MAGN</name>
<keyword evidence="3" id="KW-1185">Reference proteome</keyword>
<sequence>MATAGETSYQGGVGGKFRKNEQNRNKSSTPYDRNTNRNRKKGLISSVLDTSSRIITSSARKFFSSVYPPSPTVENHESRDAFAGSSFGDQERIGNEKIELSNASDIGSVNDLEQIFKQKIFTRQVLLG</sequence>
<accession>A0A835HBW6</accession>
<dbReference type="GO" id="GO:0005635">
    <property type="term" value="C:nuclear envelope"/>
    <property type="evidence" value="ECO:0007669"/>
    <property type="project" value="TreeGrafter"/>
</dbReference>
<comment type="caution">
    <text evidence="2">The sequence shown here is derived from an EMBL/GenBank/DDBJ whole genome shotgun (WGS) entry which is preliminary data.</text>
</comment>
<evidence type="ECO:0000256" key="1">
    <source>
        <dbReference type="SAM" id="MobiDB-lite"/>
    </source>
</evidence>
<dbReference type="AlphaFoldDB" id="A0A835HBW6"/>